<dbReference type="PANTHER" id="PTHR22691:SF8">
    <property type="entry name" value="PROTEIN SPT2 HOMOLOG"/>
    <property type="match status" value="1"/>
</dbReference>
<protein>
    <submittedName>
        <fullName evidence="5">Uncharacterized protein</fullName>
    </submittedName>
</protein>
<comment type="caution">
    <text evidence="5">The sequence shown here is derived from an EMBL/GenBank/DDBJ whole genome shotgun (WGS) entry which is preliminary data.</text>
</comment>
<organism evidence="5 6">
    <name type="scientific">Tetracentron sinense</name>
    <name type="common">Spur-leaf</name>
    <dbReference type="NCBI Taxonomy" id="13715"/>
    <lineage>
        <taxon>Eukaryota</taxon>
        <taxon>Viridiplantae</taxon>
        <taxon>Streptophyta</taxon>
        <taxon>Embryophyta</taxon>
        <taxon>Tracheophyta</taxon>
        <taxon>Spermatophyta</taxon>
        <taxon>Magnoliopsida</taxon>
        <taxon>Trochodendrales</taxon>
        <taxon>Trochodendraceae</taxon>
        <taxon>Tetracentron</taxon>
    </lineage>
</organism>
<accession>A0A834YBR4</accession>
<proteinExistence type="inferred from homology"/>
<keyword evidence="2 3" id="KW-0175">Coiled coil</keyword>
<dbReference type="InterPro" id="IPR013256">
    <property type="entry name" value="Chromatin_SPT2"/>
</dbReference>
<evidence type="ECO:0000313" key="5">
    <source>
        <dbReference type="EMBL" id="KAF8377435.1"/>
    </source>
</evidence>
<comment type="similarity">
    <text evidence="1">Belongs to the SPT2 family.</text>
</comment>
<sequence length="248" mass="28006">MKKESGSVLSQSQEKKKKLPYDKKPVSTNRQLQPKAGLNKLAASSGHKLTSADHRKQLGSNAGNGPGRPVGSKGLPSKLPAATTYKKASTVVAKNSMPGVHKRPVLKFQPSLLEQPLEQKKRFQDPNKAKVMPKQIVSSKKPQIKPLKHILSLTTIHERRPNILMKMTVMRMGGLSGKFKTYNPDKFSGADDDVSDMEANFEDIQKEERKSGKIAREEDERELRFIEEEEERRERLRKEVKKCKLGQR</sequence>
<dbReference type="GO" id="GO:0003677">
    <property type="term" value="F:DNA binding"/>
    <property type="evidence" value="ECO:0007669"/>
    <property type="project" value="TreeGrafter"/>
</dbReference>
<keyword evidence="6" id="KW-1185">Reference proteome</keyword>
<evidence type="ECO:0000256" key="3">
    <source>
        <dbReference type="SAM" id="Coils"/>
    </source>
</evidence>
<name>A0A834YBR4_TETSI</name>
<evidence type="ECO:0000256" key="1">
    <source>
        <dbReference type="ARBA" id="ARBA00006461"/>
    </source>
</evidence>
<gene>
    <name evidence="5" type="ORF">HHK36_030812</name>
</gene>
<evidence type="ECO:0000256" key="2">
    <source>
        <dbReference type="ARBA" id="ARBA00023054"/>
    </source>
</evidence>
<feature type="region of interest" description="Disordered" evidence="4">
    <location>
        <begin position="1"/>
        <end position="82"/>
    </location>
</feature>
<evidence type="ECO:0000313" key="6">
    <source>
        <dbReference type="Proteomes" id="UP000655225"/>
    </source>
</evidence>
<dbReference type="GO" id="GO:0005730">
    <property type="term" value="C:nucleolus"/>
    <property type="evidence" value="ECO:0007669"/>
    <property type="project" value="TreeGrafter"/>
</dbReference>
<dbReference type="OrthoDB" id="6259853at2759"/>
<dbReference type="GO" id="GO:0006334">
    <property type="term" value="P:nucleosome assembly"/>
    <property type="evidence" value="ECO:0007669"/>
    <property type="project" value="TreeGrafter"/>
</dbReference>
<dbReference type="Pfam" id="PF08243">
    <property type="entry name" value="SPT2"/>
    <property type="match status" value="1"/>
</dbReference>
<dbReference type="PANTHER" id="PTHR22691">
    <property type="entry name" value="YEAST SPT2-RELATED"/>
    <property type="match status" value="1"/>
</dbReference>
<reference evidence="5 6" key="1">
    <citation type="submission" date="2020-04" db="EMBL/GenBank/DDBJ databases">
        <title>Plant Genome Project.</title>
        <authorList>
            <person name="Zhang R.-G."/>
        </authorList>
    </citation>
    <scope>NUCLEOTIDE SEQUENCE [LARGE SCALE GENOMIC DNA]</scope>
    <source>
        <strain evidence="5">YNK0</strain>
        <tissue evidence="5">Leaf</tissue>
    </source>
</reference>
<dbReference type="SMART" id="SM00784">
    <property type="entry name" value="SPT2"/>
    <property type="match status" value="1"/>
</dbReference>
<dbReference type="AlphaFoldDB" id="A0A834YBR4"/>
<dbReference type="EMBL" id="JABCRI010000024">
    <property type="protein sequence ID" value="KAF8377435.1"/>
    <property type="molecule type" value="Genomic_DNA"/>
</dbReference>
<feature type="coiled-coil region" evidence="3">
    <location>
        <begin position="216"/>
        <end position="246"/>
    </location>
</feature>
<dbReference type="GO" id="GO:0006360">
    <property type="term" value="P:transcription by RNA polymerase I"/>
    <property type="evidence" value="ECO:0007669"/>
    <property type="project" value="TreeGrafter"/>
</dbReference>
<evidence type="ECO:0000256" key="4">
    <source>
        <dbReference type="SAM" id="MobiDB-lite"/>
    </source>
</evidence>
<dbReference type="Proteomes" id="UP000655225">
    <property type="component" value="Unassembled WGS sequence"/>
</dbReference>
<dbReference type="GO" id="GO:0042393">
    <property type="term" value="F:histone binding"/>
    <property type="evidence" value="ECO:0007669"/>
    <property type="project" value="TreeGrafter"/>
</dbReference>